<keyword evidence="1" id="KW-0496">Mitochondrion</keyword>
<dbReference type="AlphaFoldDB" id="A0A1Y0B4A1"/>
<geneLocation type="mitochondrion" evidence="1"/>
<organism evidence="1">
    <name type="scientific">Utricularia reniformis</name>
    <dbReference type="NCBI Taxonomy" id="192314"/>
    <lineage>
        <taxon>Eukaryota</taxon>
        <taxon>Viridiplantae</taxon>
        <taxon>Streptophyta</taxon>
        <taxon>Embryophyta</taxon>
        <taxon>Tracheophyta</taxon>
        <taxon>Spermatophyta</taxon>
        <taxon>Magnoliopsida</taxon>
        <taxon>eudicotyledons</taxon>
        <taxon>Gunneridae</taxon>
        <taxon>Pentapetalae</taxon>
        <taxon>asterids</taxon>
        <taxon>lamiids</taxon>
        <taxon>Lamiales</taxon>
        <taxon>Lentibulariaceae</taxon>
        <taxon>Utricularia</taxon>
    </lineage>
</organism>
<protein>
    <submittedName>
        <fullName evidence="1">Uncharacterized protein</fullName>
    </submittedName>
</protein>
<sequence length="141" mass="15498">MDSPSILSTRDSRMEYARNDDRRISLLLEFHERGAELNNSSSRNSGLLHSNSAQLGKNKREFKERVKLRILLLDRLTSPLFTSYLLTGAHLTTALAGIGSEELTTILASGEITPRLNGSEDLTTTILLSLASLADLSVGRL</sequence>
<gene>
    <name evidence="1" type="ORF">AEK19_MT1996</name>
</gene>
<name>A0A1Y0B4A1_9LAMI</name>
<reference evidence="1" key="1">
    <citation type="submission" date="2017-03" db="EMBL/GenBank/DDBJ databases">
        <title>The mitochondrial genome of the carnivorous plant Utricularia reniformis (Lentibulariaceae): structure, comparative analysis and evolutionary landmarks.</title>
        <authorList>
            <person name="Silva S.R."/>
            <person name="Alvarenga D.O."/>
            <person name="Michael T.P."/>
            <person name="Miranda V.F.O."/>
            <person name="Varani A.M."/>
        </authorList>
    </citation>
    <scope>NUCLEOTIDE SEQUENCE</scope>
</reference>
<evidence type="ECO:0000313" key="1">
    <source>
        <dbReference type="EMBL" id="ART32159.1"/>
    </source>
</evidence>
<proteinExistence type="predicted"/>
<dbReference type="EMBL" id="KY774314">
    <property type="protein sequence ID" value="ART32159.1"/>
    <property type="molecule type" value="Genomic_DNA"/>
</dbReference>
<accession>A0A1Y0B4A1</accession>